<feature type="compositionally biased region" description="Basic and acidic residues" evidence="1">
    <location>
        <begin position="1"/>
        <end position="26"/>
    </location>
</feature>
<dbReference type="Pfam" id="PF11129">
    <property type="entry name" value="EIAV_Rev"/>
    <property type="match status" value="1"/>
</dbReference>
<dbReference type="EMBL" id="MT338937">
    <property type="protein sequence ID" value="QSX72037.1"/>
    <property type="molecule type" value="Genomic_DNA"/>
</dbReference>
<protein>
    <submittedName>
        <fullName evidence="2">Rev</fullName>
    </submittedName>
</protein>
<organism evidence="2">
    <name type="scientific">Equine infectious anemia virus</name>
    <dbReference type="NCBI Taxonomy" id="11665"/>
    <lineage>
        <taxon>Viruses</taxon>
        <taxon>Riboviria</taxon>
        <taxon>Pararnavirae</taxon>
        <taxon>Artverviricota</taxon>
        <taxon>Revtraviricetes</taxon>
        <taxon>Ortervirales</taxon>
        <taxon>Retroviridae</taxon>
        <taxon>Orthoretrovirinae</taxon>
        <taxon>Lentivirus</taxon>
        <taxon>Lentivirus equinfane</taxon>
    </lineage>
</organism>
<reference evidence="2" key="1">
    <citation type="submission" date="2020-04" db="EMBL/GenBank/DDBJ databases">
        <title>Complete Equine infectious anemia virus sequence from Serbia-EIAV-SERB-1.</title>
        <authorList>
            <person name="Lupulovic D."/>
            <person name="Savic S."/>
            <person name="Gaudaire D."/>
            <person name="Berthet N."/>
            <person name="Grgic Z."/>
            <person name="Matovic K."/>
            <person name="Deshiere A."/>
            <person name="Hans A."/>
        </authorList>
    </citation>
    <scope>NUCLEOTIDE SEQUENCE</scope>
    <source>
        <strain evidence="2">EIAV-SERB-1</strain>
    </source>
</reference>
<dbReference type="InterPro" id="IPR021311">
    <property type="entry name" value="EIAV_Rev"/>
</dbReference>
<feature type="compositionally biased region" description="Basic and acidic residues" evidence="1">
    <location>
        <begin position="141"/>
        <end position="151"/>
    </location>
</feature>
<proteinExistence type="predicted"/>
<feature type="region of interest" description="Disordered" evidence="1">
    <location>
        <begin position="1"/>
        <end position="28"/>
    </location>
</feature>
<feature type="region of interest" description="Disordered" evidence="1">
    <location>
        <begin position="141"/>
        <end position="164"/>
    </location>
</feature>
<feature type="compositionally biased region" description="Basic residues" evidence="1">
    <location>
        <begin position="152"/>
        <end position="164"/>
    </location>
</feature>
<accession>A0A8A3BCK6</accession>
<gene>
    <name evidence="2" type="primary">rev</name>
</gene>
<name>A0A8A3BCK6_9RETR</name>
<evidence type="ECO:0000256" key="1">
    <source>
        <dbReference type="SAM" id="MobiDB-lite"/>
    </source>
</evidence>
<evidence type="ECO:0000313" key="2">
    <source>
        <dbReference type="EMBL" id="QSX72037.1"/>
    </source>
</evidence>
<sequence>MAEGRKEDRKLKEEREEQEDGKRNDWWKIVPQGPLDNDGWCRVLRQSLPEEEIPSQTCIARRQLGPGPVQHTPSRRDRWLRGQLILAEGLQEQLAWRIRGVQQKAKELDEVNKGIWRELHYTERQHGKFSSWDGYRRQEQRHWGEEAEPRCLKPRNPKRGRKHL</sequence>